<dbReference type="EMBL" id="PVEM01000028">
    <property type="protein sequence ID" value="PTD01314.1"/>
    <property type="molecule type" value="Genomic_DNA"/>
</dbReference>
<evidence type="ECO:0000313" key="3">
    <source>
        <dbReference type="Proteomes" id="UP000241587"/>
    </source>
</evidence>
<accession>A0A2T4GCK5</accession>
<dbReference type="InterPro" id="IPR006683">
    <property type="entry name" value="Thioestr_dom"/>
</dbReference>
<dbReference type="CDD" id="cd03443">
    <property type="entry name" value="PaaI_thioesterase"/>
    <property type="match status" value="1"/>
</dbReference>
<dbReference type="OMA" id="VRGEMKD"/>
<dbReference type="AlphaFoldDB" id="A0A2T4GCK5"/>
<gene>
    <name evidence="2" type="ORF">FCULG_00010046</name>
</gene>
<dbReference type="SUPFAM" id="SSF54637">
    <property type="entry name" value="Thioesterase/thiol ester dehydrase-isomerase"/>
    <property type="match status" value="1"/>
</dbReference>
<proteinExistence type="predicted"/>
<evidence type="ECO:0000313" key="2">
    <source>
        <dbReference type="EMBL" id="PTD01314.1"/>
    </source>
</evidence>
<dbReference type="Proteomes" id="UP000241587">
    <property type="component" value="Unassembled WGS sequence"/>
</dbReference>
<dbReference type="PANTHER" id="PTHR47260">
    <property type="entry name" value="UPF0644 PROTEIN PB2B4.06"/>
    <property type="match status" value="1"/>
</dbReference>
<name>A0A2T4GCK5_FUSCU</name>
<sequence>MCDKVGRCEQWQIAFVAWCLSRNTLFYLSSPQSAKPLYLYLGFTASLANVCRSISLIQAQELSYSSYFHHFYITFHGQLCYMMRYIKLLRPRLQTYTVLLSIWNFARPAPLSRVRSRFGHPVNTNLSVSHINAFSSASMEYPSYSNSVICPALDIAPANAPPDLFASELSFFASHPWTASLLSAPDTIPFLPSCRNPQSSAHDQLFGNSLNNARGLTHFISYFRAPSGEVAKDPSHNITEIVVLVSVGEGVSGYPGIVHGGIVTALLDESMGTIFDLNGTLGKDARAFKTSNVTGGIDVKFLKPVPTDSVLCITAIAEEIDGRKTTVRGEMKDEQGQLLASCSSKWVALKPSL</sequence>
<dbReference type="Pfam" id="PF03061">
    <property type="entry name" value="4HBT"/>
    <property type="match status" value="1"/>
</dbReference>
<dbReference type="InterPro" id="IPR052061">
    <property type="entry name" value="PTE-AB_protein"/>
</dbReference>
<dbReference type="Gene3D" id="3.10.129.10">
    <property type="entry name" value="Hotdog Thioesterase"/>
    <property type="match status" value="1"/>
</dbReference>
<evidence type="ECO:0000259" key="1">
    <source>
        <dbReference type="Pfam" id="PF03061"/>
    </source>
</evidence>
<feature type="domain" description="Thioesterase" evidence="1">
    <location>
        <begin position="256"/>
        <end position="339"/>
    </location>
</feature>
<dbReference type="PANTHER" id="PTHR47260:SF6">
    <property type="entry name" value="THIOESTERASE DOMAIN-CONTAINING PROTEIN"/>
    <property type="match status" value="1"/>
</dbReference>
<dbReference type="InterPro" id="IPR029069">
    <property type="entry name" value="HotDog_dom_sf"/>
</dbReference>
<organism evidence="2 3">
    <name type="scientific">Fusarium culmorum</name>
    <dbReference type="NCBI Taxonomy" id="5516"/>
    <lineage>
        <taxon>Eukaryota</taxon>
        <taxon>Fungi</taxon>
        <taxon>Dikarya</taxon>
        <taxon>Ascomycota</taxon>
        <taxon>Pezizomycotina</taxon>
        <taxon>Sordariomycetes</taxon>
        <taxon>Hypocreomycetidae</taxon>
        <taxon>Hypocreales</taxon>
        <taxon>Nectriaceae</taxon>
        <taxon>Fusarium</taxon>
    </lineage>
</organism>
<keyword evidence="3" id="KW-1185">Reference proteome</keyword>
<protein>
    <recommendedName>
        <fullName evidence="1">Thioesterase domain-containing protein</fullName>
    </recommendedName>
</protein>
<reference evidence="2 3" key="1">
    <citation type="submission" date="2018-02" db="EMBL/GenBank/DDBJ databases">
        <title>Fusarium culmorum secondary metabolites in fungal-bacterial-plant interactions.</title>
        <authorList>
            <person name="Schmidt R."/>
        </authorList>
    </citation>
    <scope>NUCLEOTIDE SEQUENCE [LARGE SCALE GENOMIC DNA]</scope>
    <source>
        <strain evidence="2 3">PV</strain>
    </source>
</reference>
<comment type="caution">
    <text evidence="2">The sequence shown here is derived from an EMBL/GenBank/DDBJ whole genome shotgun (WGS) entry which is preliminary data.</text>
</comment>
<dbReference type="OrthoDB" id="506431at2759"/>